<keyword evidence="5" id="KW-1185">Reference proteome</keyword>
<keyword evidence="2" id="KW-0472">Membrane</keyword>
<evidence type="ECO:0000256" key="1">
    <source>
        <dbReference type="SAM" id="MobiDB-lite"/>
    </source>
</evidence>
<sequence length="393" mass="41906">MNDQRLRLDLADLAEEVTPVDLRDRALRTSRRIGTQRAVATSAAVVLMLAAATGTAFAILPGRGADPLPATTPSITASPSPSASPTPSVSTDPSTPSSGAPASLGDTATFDRLFYVPEDVTPGAQSVRLRSWRPGDDPTRLASLPQVPALTSASVSPDGQRVAWVEDGDQPTLYVANVDGSGRKPMVVGADRACVTPTWSPDSRHLLFRESADDTGVPRRYGVLDTRSAKKTVHWWTAEPEACHALWSADGNTIAMNTSAGVTLFDPDGKRKRDVPGLSHNGNWWSGHIASIAPNGSRIALYRFHPQEEDQRDVARFLRASAVLDTRTGKAVSLPLGGRELRQVFFQADGSMVVRVRSGGHSTLILVDEDGTKISEEAEPSSLTNMQIIGTAG</sequence>
<dbReference type="Proteomes" id="UP000271548">
    <property type="component" value="Unassembled WGS sequence"/>
</dbReference>
<comment type="caution">
    <text evidence="4">The sequence shown here is derived from an EMBL/GenBank/DDBJ whole genome shotgun (WGS) entry which is preliminary data.</text>
</comment>
<feature type="compositionally biased region" description="Low complexity" evidence="1">
    <location>
        <begin position="69"/>
        <end position="98"/>
    </location>
</feature>
<accession>A0A3A9XWQ0</accession>
<dbReference type="EMBL" id="RAZS01000015">
    <property type="protein sequence ID" value="RKN13975.1"/>
    <property type="molecule type" value="Genomic_DNA"/>
</dbReference>
<dbReference type="SUPFAM" id="SSF69304">
    <property type="entry name" value="Tricorn protease N-terminal domain"/>
    <property type="match status" value="1"/>
</dbReference>
<organism evidence="4 6">
    <name type="scientific">Micromonospora musae</name>
    <dbReference type="NCBI Taxonomy" id="1894970"/>
    <lineage>
        <taxon>Bacteria</taxon>
        <taxon>Bacillati</taxon>
        <taxon>Actinomycetota</taxon>
        <taxon>Actinomycetes</taxon>
        <taxon>Micromonosporales</taxon>
        <taxon>Micromonosporaceae</taxon>
        <taxon>Micromonospora</taxon>
    </lineage>
</organism>
<evidence type="ECO:0008006" key="7">
    <source>
        <dbReference type="Google" id="ProtNLM"/>
    </source>
</evidence>
<dbReference type="Gene3D" id="2.120.10.30">
    <property type="entry name" value="TolB, C-terminal domain"/>
    <property type="match status" value="1"/>
</dbReference>
<proteinExistence type="predicted"/>
<evidence type="ECO:0000256" key="2">
    <source>
        <dbReference type="SAM" id="Phobius"/>
    </source>
</evidence>
<name>A0A3A9XWQ0_9ACTN</name>
<evidence type="ECO:0000313" key="3">
    <source>
        <dbReference type="EMBL" id="RKN13975.1"/>
    </source>
</evidence>
<dbReference type="RefSeq" id="WP_120683532.1">
    <property type="nucleotide sequence ID" value="NZ_RAZS01000015.1"/>
</dbReference>
<evidence type="ECO:0000313" key="6">
    <source>
        <dbReference type="Proteomes" id="UP000275865"/>
    </source>
</evidence>
<evidence type="ECO:0000313" key="5">
    <source>
        <dbReference type="Proteomes" id="UP000271548"/>
    </source>
</evidence>
<dbReference type="EMBL" id="RAZT01000011">
    <property type="protein sequence ID" value="RKN29509.1"/>
    <property type="molecule type" value="Genomic_DNA"/>
</dbReference>
<dbReference type="AlphaFoldDB" id="A0A3A9XWQ0"/>
<evidence type="ECO:0000313" key="4">
    <source>
        <dbReference type="EMBL" id="RKN29509.1"/>
    </source>
</evidence>
<protein>
    <recommendedName>
        <fullName evidence="7">WD40 repeat domain-containing protein</fullName>
    </recommendedName>
</protein>
<dbReference type="InterPro" id="IPR011042">
    <property type="entry name" value="6-blade_b-propeller_TolB-like"/>
</dbReference>
<keyword evidence="2" id="KW-0812">Transmembrane</keyword>
<keyword evidence="2" id="KW-1133">Transmembrane helix</keyword>
<feature type="transmembrane region" description="Helical" evidence="2">
    <location>
        <begin position="38"/>
        <end position="60"/>
    </location>
</feature>
<dbReference type="Proteomes" id="UP000275865">
    <property type="component" value="Unassembled WGS sequence"/>
</dbReference>
<reference evidence="5 6" key="1">
    <citation type="submission" date="2018-09" db="EMBL/GenBank/DDBJ databases">
        <title>Micromonospora sp. nov. MS1-9, isolated from a root of Musa sp.</title>
        <authorList>
            <person name="Kuncharoen N."/>
            <person name="Kudo T."/>
            <person name="Ohkuma M."/>
            <person name="Yuki M."/>
            <person name="Tanasupawat S."/>
        </authorList>
    </citation>
    <scope>NUCLEOTIDE SEQUENCE [LARGE SCALE GENOMIC DNA]</scope>
    <source>
        <strain evidence="4 6">MS1-9</strain>
        <strain evidence="3 5">NGC1-4</strain>
    </source>
</reference>
<dbReference type="OrthoDB" id="3347970at2"/>
<feature type="region of interest" description="Disordered" evidence="1">
    <location>
        <begin position="69"/>
        <end position="103"/>
    </location>
</feature>
<gene>
    <name evidence="4" type="ORF">D7044_21905</name>
    <name evidence="3" type="ORF">D7147_29460</name>
</gene>